<dbReference type="EMBL" id="WAIE01000002">
    <property type="protein sequence ID" value="KAB1442455.1"/>
    <property type="molecule type" value="Genomic_DNA"/>
</dbReference>
<dbReference type="PROSITE" id="PS51918">
    <property type="entry name" value="RADICAL_SAM"/>
    <property type="match status" value="1"/>
</dbReference>
<evidence type="ECO:0000256" key="7">
    <source>
        <dbReference type="SAM" id="MobiDB-lite"/>
    </source>
</evidence>
<feature type="domain" description="Radical SAM core" evidence="8">
    <location>
        <begin position="21"/>
        <end position="227"/>
    </location>
</feature>
<dbReference type="InterPro" id="IPR034457">
    <property type="entry name" value="Organic_radical-activating"/>
</dbReference>
<keyword evidence="10" id="KW-1185">Reference proteome</keyword>
<dbReference type="GO" id="GO:0003824">
    <property type="term" value="F:catalytic activity"/>
    <property type="evidence" value="ECO:0007669"/>
    <property type="project" value="InterPro"/>
</dbReference>
<dbReference type="PANTHER" id="PTHR30352:SF5">
    <property type="entry name" value="PYRUVATE FORMATE-LYASE 1-ACTIVATING ENZYME"/>
    <property type="match status" value="1"/>
</dbReference>
<keyword evidence="3" id="KW-0949">S-adenosyl-L-methionine</keyword>
<dbReference type="PANTHER" id="PTHR30352">
    <property type="entry name" value="PYRUVATE FORMATE-LYASE-ACTIVATING ENZYME"/>
    <property type="match status" value="1"/>
</dbReference>
<keyword evidence="5" id="KW-0408">Iron</keyword>
<gene>
    <name evidence="9" type="ORF">F8A88_07440</name>
</gene>
<comment type="cofactor">
    <cofactor evidence="1">
        <name>[4Fe-4S] cluster</name>
        <dbReference type="ChEBI" id="CHEBI:49883"/>
    </cofactor>
</comment>
<protein>
    <submittedName>
        <fullName evidence="9">Anaerobic ribonucleoside-triphosphate reductase activating protein</fullName>
    </submittedName>
</protein>
<dbReference type="SFLD" id="SFLDS00029">
    <property type="entry name" value="Radical_SAM"/>
    <property type="match status" value="1"/>
</dbReference>
<keyword evidence="4" id="KW-0479">Metal-binding</keyword>
<dbReference type="GO" id="GO:0046872">
    <property type="term" value="F:metal ion binding"/>
    <property type="evidence" value="ECO:0007669"/>
    <property type="project" value="UniProtKB-KW"/>
</dbReference>
<dbReference type="InterPro" id="IPR007197">
    <property type="entry name" value="rSAM"/>
</dbReference>
<evidence type="ECO:0000256" key="3">
    <source>
        <dbReference type="ARBA" id="ARBA00022691"/>
    </source>
</evidence>
<evidence type="ECO:0000256" key="6">
    <source>
        <dbReference type="ARBA" id="ARBA00023014"/>
    </source>
</evidence>
<dbReference type="CDD" id="cd01335">
    <property type="entry name" value="Radical_SAM"/>
    <property type="match status" value="1"/>
</dbReference>
<name>A0A6N6N3N9_9BACT</name>
<dbReference type="InterPro" id="IPR013785">
    <property type="entry name" value="Aldolase_TIM"/>
</dbReference>
<dbReference type="GO" id="GO:0051539">
    <property type="term" value="F:4 iron, 4 sulfur cluster binding"/>
    <property type="evidence" value="ECO:0007669"/>
    <property type="project" value="UniProtKB-KW"/>
</dbReference>
<reference evidence="9 10" key="1">
    <citation type="journal article" date="2017" name="Int. J. Syst. Evol. Microbiol.">
        <title>Desulfovibrio senegalensis sp. nov., a mesophilic sulfate reducer isolated from marine sediment.</title>
        <authorList>
            <person name="Thioye A."/>
            <person name="Gam Z.B.A."/>
            <person name="Mbengue M."/>
            <person name="Cayol J.L."/>
            <person name="Joseph-Bartoli M."/>
            <person name="Toure-Kane C."/>
            <person name="Labat M."/>
        </authorList>
    </citation>
    <scope>NUCLEOTIDE SEQUENCE [LARGE SCALE GENOMIC DNA]</scope>
    <source>
        <strain evidence="9 10">DSM 101509</strain>
    </source>
</reference>
<evidence type="ECO:0000313" key="10">
    <source>
        <dbReference type="Proteomes" id="UP000438699"/>
    </source>
</evidence>
<dbReference type="RefSeq" id="WP_151150677.1">
    <property type="nucleotide sequence ID" value="NZ_WAIE01000002.1"/>
</dbReference>
<evidence type="ECO:0000256" key="4">
    <source>
        <dbReference type="ARBA" id="ARBA00022723"/>
    </source>
</evidence>
<evidence type="ECO:0000259" key="8">
    <source>
        <dbReference type="PROSITE" id="PS51918"/>
    </source>
</evidence>
<dbReference type="AlphaFoldDB" id="A0A6N6N3N9"/>
<dbReference type="SUPFAM" id="SSF102114">
    <property type="entry name" value="Radical SAM enzymes"/>
    <property type="match status" value="1"/>
</dbReference>
<dbReference type="InterPro" id="IPR012840">
    <property type="entry name" value="NrdG2"/>
</dbReference>
<dbReference type="Proteomes" id="UP000438699">
    <property type="component" value="Unassembled WGS sequence"/>
</dbReference>
<evidence type="ECO:0000256" key="1">
    <source>
        <dbReference type="ARBA" id="ARBA00001966"/>
    </source>
</evidence>
<dbReference type="InterPro" id="IPR058240">
    <property type="entry name" value="rSAM_sf"/>
</dbReference>
<dbReference type="Gene3D" id="3.20.20.70">
    <property type="entry name" value="Aldolase class I"/>
    <property type="match status" value="1"/>
</dbReference>
<dbReference type="SFLD" id="SFLDG01094">
    <property type="entry name" value="Uncharacterised_Radical_SAM_Su"/>
    <property type="match status" value="1"/>
</dbReference>
<keyword evidence="6" id="KW-0411">Iron-sulfur</keyword>
<feature type="region of interest" description="Disordered" evidence="7">
    <location>
        <begin position="204"/>
        <end position="227"/>
    </location>
</feature>
<accession>A0A6N6N3N9</accession>
<dbReference type="Pfam" id="PF04055">
    <property type="entry name" value="Radical_SAM"/>
    <property type="match status" value="1"/>
</dbReference>
<evidence type="ECO:0000313" key="9">
    <source>
        <dbReference type="EMBL" id="KAB1442455.1"/>
    </source>
</evidence>
<dbReference type="NCBIfam" id="TIGR02495">
    <property type="entry name" value="NrdG2"/>
    <property type="match status" value="1"/>
</dbReference>
<sequence length="227" mass="25717">MGTTSSVWDYVRGFEHFSLCDWPGRTSCVFFLGGCNLRCPTCHNYKLAWHMNEVPVVPENDLRIFLRDRAKWLDGVTVTGGEPSCVPGLGELLYEIRKFDLPVKMDSNGMRPEVVRDILDAGLADVFAVDVKGPYSKYPELTGHAVSEVTARTRLEEIFAMARQHPDSFYFRLTKVPGITDADIEEARSYLPEGFELKLQDFVPPRRRTEDAQPDNETRRAVGNVVD</sequence>
<evidence type="ECO:0000256" key="5">
    <source>
        <dbReference type="ARBA" id="ARBA00023004"/>
    </source>
</evidence>
<comment type="caution">
    <text evidence="9">The sequence shown here is derived from an EMBL/GenBank/DDBJ whole genome shotgun (WGS) entry which is preliminary data.</text>
</comment>
<organism evidence="9 10">
    <name type="scientific">Pseudodesulfovibrio senegalensis</name>
    <dbReference type="NCBI Taxonomy" id="1721087"/>
    <lineage>
        <taxon>Bacteria</taxon>
        <taxon>Pseudomonadati</taxon>
        <taxon>Thermodesulfobacteriota</taxon>
        <taxon>Desulfovibrionia</taxon>
        <taxon>Desulfovibrionales</taxon>
        <taxon>Desulfovibrionaceae</taxon>
    </lineage>
</organism>
<proteinExistence type="predicted"/>
<feature type="compositionally biased region" description="Basic and acidic residues" evidence="7">
    <location>
        <begin position="207"/>
        <end position="220"/>
    </location>
</feature>
<dbReference type="OrthoDB" id="9782387at2"/>
<keyword evidence="2" id="KW-0004">4Fe-4S</keyword>
<evidence type="ECO:0000256" key="2">
    <source>
        <dbReference type="ARBA" id="ARBA00022485"/>
    </source>
</evidence>